<evidence type="ECO:0000256" key="1">
    <source>
        <dbReference type="SAM" id="Phobius"/>
    </source>
</evidence>
<dbReference type="Proteomes" id="UP000198415">
    <property type="component" value="Unassembled WGS sequence"/>
</dbReference>
<organism evidence="3 4">
    <name type="scientific">Actinoplanes regularis</name>
    <dbReference type="NCBI Taxonomy" id="52697"/>
    <lineage>
        <taxon>Bacteria</taxon>
        <taxon>Bacillati</taxon>
        <taxon>Actinomycetota</taxon>
        <taxon>Actinomycetes</taxon>
        <taxon>Micromonosporales</taxon>
        <taxon>Micromonosporaceae</taxon>
        <taxon>Actinoplanes</taxon>
    </lineage>
</organism>
<dbReference type="EMBL" id="FZNR01000014">
    <property type="protein sequence ID" value="SNS35286.1"/>
    <property type="molecule type" value="Genomic_DNA"/>
</dbReference>
<keyword evidence="2" id="KW-0732">Signal</keyword>
<evidence type="ECO:0000256" key="2">
    <source>
        <dbReference type="SAM" id="SignalP"/>
    </source>
</evidence>
<evidence type="ECO:0000313" key="3">
    <source>
        <dbReference type="EMBL" id="SNS35286.1"/>
    </source>
</evidence>
<protein>
    <recommendedName>
        <fullName evidence="5">LPXTG-motif cell wall anchor domain-containing protein</fullName>
    </recommendedName>
</protein>
<keyword evidence="1" id="KW-0812">Transmembrane</keyword>
<sequence>MHFLFAIAKNRWAALLIGLALIPLGLVNATSTDEVTCGSRVMEQGDICETTRRGSTTERSYDEQKKSDVTGGYVLAGVGGVLVLVGATQFVLRARRRSEAAATTIAAPTTTA</sequence>
<evidence type="ECO:0000313" key="4">
    <source>
        <dbReference type="Proteomes" id="UP000198415"/>
    </source>
</evidence>
<name>A0A239DRY8_9ACTN</name>
<keyword evidence="1" id="KW-0472">Membrane</keyword>
<feature type="chain" id="PRO_5012873281" description="LPXTG-motif cell wall anchor domain-containing protein" evidence="2">
    <location>
        <begin position="30"/>
        <end position="112"/>
    </location>
</feature>
<dbReference type="RefSeq" id="WP_089296603.1">
    <property type="nucleotide sequence ID" value="NZ_BOMU01000070.1"/>
</dbReference>
<evidence type="ECO:0008006" key="5">
    <source>
        <dbReference type="Google" id="ProtNLM"/>
    </source>
</evidence>
<reference evidence="3 4" key="1">
    <citation type="submission" date="2017-06" db="EMBL/GenBank/DDBJ databases">
        <authorList>
            <person name="Kim H.J."/>
            <person name="Triplett B.A."/>
        </authorList>
    </citation>
    <scope>NUCLEOTIDE SEQUENCE [LARGE SCALE GENOMIC DNA]</scope>
    <source>
        <strain evidence="3 4">DSM 43151</strain>
    </source>
</reference>
<proteinExistence type="predicted"/>
<keyword evidence="1" id="KW-1133">Transmembrane helix</keyword>
<keyword evidence="4" id="KW-1185">Reference proteome</keyword>
<feature type="signal peptide" evidence="2">
    <location>
        <begin position="1"/>
        <end position="29"/>
    </location>
</feature>
<accession>A0A239DRY8</accession>
<gene>
    <name evidence="3" type="ORF">SAMN06264365_11475</name>
</gene>
<feature type="transmembrane region" description="Helical" evidence="1">
    <location>
        <begin position="73"/>
        <end position="92"/>
    </location>
</feature>
<dbReference type="AlphaFoldDB" id="A0A239DRY8"/>